<keyword evidence="1" id="KW-0963">Cytoplasm</keyword>
<accession>E6LQ65</accession>
<reference evidence="6 7" key="1">
    <citation type="submission" date="2010-12" db="EMBL/GenBank/DDBJ databases">
        <authorList>
            <person name="Muzny D."/>
            <person name="Qin X."/>
            <person name="Deng J."/>
            <person name="Jiang H."/>
            <person name="Liu Y."/>
            <person name="Qu J."/>
            <person name="Song X.-Z."/>
            <person name="Zhang L."/>
            <person name="Thornton R."/>
            <person name="Coyle M."/>
            <person name="Francisco L."/>
            <person name="Jackson L."/>
            <person name="Javaid M."/>
            <person name="Korchina V."/>
            <person name="Kovar C."/>
            <person name="Mata R."/>
            <person name="Mathew T."/>
            <person name="Ngo R."/>
            <person name="Nguyen L."/>
            <person name="Nguyen N."/>
            <person name="Okwuonu G."/>
            <person name="Ongeri F."/>
            <person name="Pham C."/>
            <person name="Simmons D."/>
            <person name="Wilczek-Boney K."/>
            <person name="Hale W."/>
            <person name="Jakkamsetti A."/>
            <person name="Pham P."/>
            <person name="Ruth R."/>
            <person name="San Lucas F."/>
            <person name="Warren J."/>
            <person name="Zhang J."/>
            <person name="Zhao Z."/>
            <person name="Zhou C."/>
            <person name="Zhu D."/>
            <person name="Lee S."/>
            <person name="Bess C."/>
            <person name="Blankenburg K."/>
            <person name="Forbes L."/>
            <person name="Fu Q."/>
            <person name="Gubbala S."/>
            <person name="Hirani K."/>
            <person name="Jayaseelan J.C."/>
            <person name="Lara F."/>
            <person name="Munidasa M."/>
            <person name="Palculict T."/>
            <person name="Patil S."/>
            <person name="Pu L.-L."/>
            <person name="Saada N."/>
            <person name="Tang L."/>
            <person name="Weissenberger G."/>
            <person name="Zhu Y."/>
            <person name="Hemphill L."/>
            <person name="Shang Y."/>
            <person name="Youmans B."/>
            <person name="Ayvaz T."/>
            <person name="Ross M."/>
            <person name="Santibanez J."/>
            <person name="Aqrawi P."/>
            <person name="Gross S."/>
            <person name="Joshi V."/>
            <person name="Fowler G."/>
            <person name="Nazareth L."/>
            <person name="Reid J."/>
            <person name="Worley K."/>
            <person name="Petrosino J."/>
            <person name="Highlander S."/>
            <person name="Gibbs R."/>
        </authorList>
    </citation>
    <scope>NUCLEOTIDE SEQUENCE [LARGE SCALE GENOMIC DNA]</scope>
    <source>
        <strain evidence="6 7">DSM 3986</strain>
    </source>
</reference>
<dbReference type="Gene3D" id="2.40.50.1020">
    <property type="entry name" value="LytTr DNA-binding domain"/>
    <property type="match status" value="1"/>
</dbReference>
<dbReference type="PANTHER" id="PTHR37299:SF2">
    <property type="entry name" value="HTH LYTTR-TYPE DOMAIN-CONTAINING PROTEIN"/>
    <property type="match status" value="1"/>
</dbReference>
<dbReference type="EMBL" id="AEPW01000082">
    <property type="protein sequence ID" value="EFU75984.1"/>
    <property type="molecule type" value="Genomic_DNA"/>
</dbReference>
<protein>
    <submittedName>
        <fullName evidence="6">LytTr DNA-binding domain protein</fullName>
    </submittedName>
</protein>
<dbReference type="InterPro" id="IPR007492">
    <property type="entry name" value="LytTR_DNA-bd_dom"/>
</dbReference>
<name>E6LQ65_9FIRM</name>
<dbReference type="GO" id="GO:0000156">
    <property type="term" value="F:phosphorelay response regulator activity"/>
    <property type="evidence" value="ECO:0007669"/>
    <property type="project" value="InterPro"/>
</dbReference>
<dbReference type="Proteomes" id="UP000003434">
    <property type="component" value="Unassembled WGS sequence"/>
</dbReference>
<dbReference type="AlphaFoldDB" id="E6LQ65"/>
<dbReference type="Pfam" id="PF04397">
    <property type="entry name" value="LytTR"/>
    <property type="match status" value="1"/>
</dbReference>
<gene>
    <name evidence="6" type="ORF">HMPREF0381_2100</name>
</gene>
<evidence type="ECO:0000256" key="3">
    <source>
        <dbReference type="ARBA" id="ARBA00023125"/>
    </source>
</evidence>
<organism evidence="6 7">
    <name type="scientific">Lachnoanaerobaculum saburreum DSM 3986</name>
    <dbReference type="NCBI Taxonomy" id="887325"/>
    <lineage>
        <taxon>Bacteria</taxon>
        <taxon>Bacillati</taxon>
        <taxon>Bacillota</taxon>
        <taxon>Clostridia</taxon>
        <taxon>Lachnospirales</taxon>
        <taxon>Lachnospiraceae</taxon>
        <taxon>Lachnoanaerobaculum</taxon>
    </lineage>
</organism>
<evidence type="ECO:0000256" key="4">
    <source>
        <dbReference type="ARBA" id="ARBA00023163"/>
    </source>
</evidence>
<comment type="caution">
    <text evidence="6">The sequence shown here is derived from an EMBL/GenBank/DDBJ whole genome shotgun (WGS) entry which is preliminary data.</text>
</comment>
<evidence type="ECO:0000259" key="5">
    <source>
        <dbReference type="PROSITE" id="PS50930"/>
    </source>
</evidence>
<keyword evidence="4" id="KW-0804">Transcription</keyword>
<dbReference type="eggNOG" id="COG3279">
    <property type="taxonomic scope" value="Bacteria"/>
</dbReference>
<evidence type="ECO:0000256" key="1">
    <source>
        <dbReference type="ARBA" id="ARBA00022490"/>
    </source>
</evidence>
<keyword evidence="3 6" id="KW-0238">DNA-binding</keyword>
<keyword evidence="2" id="KW-0805">Transcription regulation</keyword>
<dbReference type="PROSITE" id="PS50930">
    <property type="entry name" value="HTH_LYTTR"/>
    <property type="match status" value="1"/>
</dbReference>
<dbReference type="InterPro" id="IPR046947">
    <property type="entry name" value="LytR-like"/>
</dbReference>
<proteinExistence type="predicted"/>
<evidence type="ECO:0000313" key="6">
    <source>
        <dbReference type="EMBL" id="EFU75984.1"/>
    </source>
</evidence>
<dbReference type="RefSeq" id="WP_008751864.1">
    <property type="nucleotide sequence ID" value="NZ_GL622296.1"/>
</dbReference>
<dbReference type="SMART" id="SM00850">
    <property type="entry name" value="LytTR"/>
    <property type="match status" value="1"/>
</dbReference>
<dbReference type="PANTHER" id="PTHR37299">
    <property type="entry name" value="TRANSCRIPTIONAL REGULATOR-RELATED"/>
    <property type="match status" value="1"/>
</dbReference>
<evidence type="ECO:0000256" key="2">
    <source>
        <dbReference type="ARBA" id="ARBA00023015"/>
    </source>
</evidence>
<dbReference type="HOGENOM" id="CLU_106729_4_0_9"/>
<evidence type="ECO:0000313" key="7">
    <source>
        <dbReference type="Proteomes" id="UP000003434"/>
    </source>
</evidence>
<sequence length="146" mass="17124">MNVICINDDSIALDTALIKINSKYEGVENFLEYIRAYNNKLNVRKDDNIYPVEINKFIRFYSGAKQIYAQTVKEEFQISKRLYELETILPIQFVRVSNSEIINLDYVSHFSLSAGGIINIEFRNGVRTSSSRRYLKKIKEILYHEK</sequence>
<feature type="domain" description="HTH LytTR-type" evidence="5">
    <location>
        <begin position="41"/>
        <end position="144"/>
    </location>
</feature>
<dbReference type="GO" id="GO:0003677">
    <property type="term" value="F:DNA binding"/>
    <property type="evidence" value="ECO:0007669"/>
    <property type="project" value="UniProtKB-KW"/>
</dbReference>